<dbReference type="PANTHER" id="PTHR31623">
    <property type="entry name" value="F21J9.9"/>
    <property type="match status" value="1"/>
</dbReference>
<dbReference type="Proteomes" id="UP001229421">
    <property type="component" value="Unassembled WGS sequence"/>
</dbReference>
<dbReference type="Gene3D" id="3.30.559.10">
    <property type="entry name" value="Chloramphenicol acetyltransferase-like domain"/>
    <property type="match status" value="1"/>
</dbReference>
<protein>
    <submittedName>
        <fullName evidence="4">Uncharacterized protein</fullName>
    </submittedName>
</protein>
<evidence type="ECO:0000256" key="2">
    <source>
        <dbReference type="ARBA" id="ARBA00022679"/>
    </source>
</evidence>
<reference evidence="4" key="1">
    <citation type="journal article" date="2023" name="bioRxiv">
        <title>Improved chromosome-level genome assembly for marigold (Tagetes erecta).</title>
        <authorList>
            <person name="Jiang F."/>
            <person name="Yuan L."/>
            <person name="Wang S."/>
            <person name="Wang H."/>
            <person name="Xu D."/>
            <person name="Wang A."/>
            <person name="Fan W."/>
        </authorList>
    </citation>
    <scope>NUCLEOTIDE SEQUENCE</scope>
    <source>
        <strain evidence="4">WSJ</strain>
        <tissue evidence="4">Leaf</tissue>
    </source>
</reference>
<evidence type="ECO:0000256" key="1">
    <source>
        <dbReference type="ARBA" id="ARBA00009861"/>
    </source>
</evidence>
<keyword evidence="2" id="KW-0808">Transferase</keyword>
<accession>A0AAD8N979</accession>
<gene>
    <name evidence="4" type="ORF">QVD17_42114</name>
</gene>
<evidence type="ECO:0000256" key="3">
    <source>
        <dbReference type="ARBA" id="ARBA00023315"/>
    </source>
</evidence>
<organism evidence="4 5">
    <name type="scientific">Tagetes erecta</name>
    <name type="common">African marigold</name>
    <dbReference type="NCBI Taxonomy" id="13708"/>
    <lineage>
        <taxon>Eukaryota</taxon>
        <taxon>Viridiplantae</taxon>
        <taxon>Streptophyta</taxon>
        <taxon>Embryophyta</taxon>
        <taxon>Tracheophyta</taxon>
        <taxon>Spermatophyta</taxon>
        <taxon>Magnoliopsida</taxon>
        <taxon>eudicotyledons</taxon>
        <taxon>Gunneridae</taxon>
        <taxon>Pentapetalae</taxon>
        <taxon>asterids</taxon>
        <taxon>campanulids</taxon>
        <taxon>Asterales</taxon>
        <taxon>Asteraceae</taxon>
        <taxon>Asteroideae</taxon>
        <taxon>Heliantheae alliance</taxon>
        <taxon>Tageteae</taxon>
        <taxon>Tagetes</taxon>
    </lineage>
</organism>
<name>A0AAD8N979_TARER</name>
<dbReference type="Pfam" id="PF02458">
    <property type="entry name" value="Transferase"/>
    <property type="match status" value="1"/>
</dbReference>
<evidence type="ECO:0000313" key="5">
    <source>
        <dbReference type="Proteomes" id="UP001229421"/>
    </source>
</evidence>
<evidence type="ECO:0000313" key="4">
    <source>
        <dbReference type="EMBL" id="KAK1406635.1"/>
    </source>
</evidence>
<comment type="similarity">
    <text evidence="1">Belongs to the plant acyltransferase family.</text>
</comment>
<keyword evidence="3" id="KW-0012">Acyltransferase</keyword>
<dbReference type="EMBL" id="JAUHHV010000012">
    <property type="protein sequence ID" value="KAK1406635.1"/>
    <property type="molecule type" value="Genomic_DNA"/>
</dbReference>
<dbReference type="AlphaFoldDB" id="A0AAD8N979"/>
<keyword evidence="5" id="KW-1185">Reference proteome</keyword>
<dbReference type="GO" id="GO:0016746">
    <property type="term" value="F:acyltransferase activity"/>
    <property type="evidence" value="ECO:0007669"/>
    <property type="project" value="UniProtKB-KW"/>
</dbReference>
<dbReference type="InterPro" id="IPR023213">
    <property type="entry name" value="CAT-like_dom_sf"/>
</dbReference>
<comment type="caution">
    <text evidence="4">The sequence shown here is derived from an EMBL/GenBank/DDBJ whole genome shotgun (WGS) entry which is preliminary data.</text>
</comment>
<proteinExistence type="inferred from homology"/>
<dbReference type="PANTHER" id="PTHR31623:SF86">
    <property type="entry name" value="DEACETYLVINDOLINE O-ACETYLTRANSFERASE"/>
    <property type="match status" value="1"/>
</dbReference>
<sequence length="236" mass="26401">MTHWASVARYGSIDHKQVSPHNPHFIRFPTNMVSLQPETSGVNQTGANYVIRKFVFPNTKLNVLKNKVQVGTATRVELVTSLIYKTTMEAATTTSGSFRPSSLLIPVDIRKKCYPKLPQTSVGNFTSFMMVKTMQRNETSLSSLVLEIKKEKMELERVKGLQHACQHVGSFLSRLANENSDDDAAGASIVQAYANKTGWVLMDTPDGDGIEAHVVLEDKNMEIFENDKEMLSFCQR</sequence>